<proteinExistence type="inferred from homology"/>
<keyword evidence="2" id="KW-0378">Hydrolase</keyword>
<evidence type="ECO:0000313" key="7">
    <source>
        <dbReference type="Proteomes" id="UP000245263"/>
    </source>
</evidence>
<keyword evidence="1" id="KW-0479">Metal-binding</keyword>
<keyword evidence="7" id="KW-1185">Reference proteome</keyword>
<gene>
    <name evidence="6" type="ORF">LPTSP3_g24110</name>
</gene>
<dbReference type="Gene3D" id="3.60.21.10">
    <property type="match status" value="1"/>
</dbReference>
<evidence type="ECO:0000256" key="3">
    <source>
        <dbReference type="ARBA" id="ARBA00023004"/>
    </source>
</evidence>
<dbReference type="CDD" id="cd07400">
    <property type="entry name" value="MPP_1"/>
    <property type="match status" value="1"/>
</dbReference>
<dbReference type="SUPFAM" id="SSF56300">
    <property type="entry name" value="Metallo-dependent phosphatases"/>
    <property type="match status" value="1"/>
</dbReference>
<comment type="similarity">
    <text evidence="4">Belongs to the cyclic nucleotide phosphodiesterase class-III family.</text>
</comment>
<evidence type="ECO:0000259" key="5">
    <source>
        <dbReference type="Pfam" id="PF00149"/>
    </source>
</evidence>
<evidence type="ECO:0000256" key="2">
    <source>
        <dbReference type="ARBA" id="ARBA00022801"/>
    </source>
</evidence>
<dbReference type="PANTHER" id="PTHR42988">
    <property type="entry name" value="PHOSPHOHYDROLASE"/>
    <property type="match status" value="1"/>
</dbReference>
<sequence>MKIVHISDLHFPTKIPFFSLRGKSIIGYLNYAARRQKKYPPLLIETLIQTIKKLEYDALVISGDLTNVSHPAEFPQAKEWLKPILDDRTFIIPGNHDRYKTESVQPVLLFEKEFLPFLGEEASKTNYLRKKEIGGFTLVGWDSNRPLPVAKANGVVKPEIISETNSIVNKPYILVCHHPLWNPKFQEESSGHKMVNRKEVASLLKEKPPVLYLHGHTHTNWIKRPGEKAPFYIINSASSTRLSDSKHISGFHIIDLEKNGNATFRRFGYHTETNQFLESPLLIYDEEDGVI</sequence>
<feature type="domain" description="Calcineurin-like phosphoesterase" evidence="5">
    <location>
        <begin position="1"/>
        <end position="219"/>
    </location>
</feature>
<evidence type="ECO:0000256" key="4">
    <source>
        <dbReference type="ARBA" id="ARBA00025742"/>
    </source>
</evidence>
<accession>A0ABM7UKN9</accession>
<protein>
    <submittedName>
        <fullName evidence="6">Phosphohydrolase</fullName>
    </submittedName>
</protein>
<reference evidence="6 7" key="1">
    <citation type="submission" date="2021-08" db="EMBL/GenBank/DDBJ databases">
        <title>Complete genome sequence of Leptospira kobayashii strain E30.</title>
        <authorList>
            <person name="Nakao R."/>
            <person name="Nakamura S."/>
            <person name="Masuzawa T."/>
            <person name="Koizumi N."/>
        </authorList>
    </citation>
    <scope>NUCLEOTIDE SEQUENCE [LARGE SCALE GENOMIC DNA]</scope>
    <source>
        <strain evidence="6 7">E30</strain>
    </source>
</reference>
<dbReference type="InterPro" id="IPR004843">
    <property type="entry name" value="Calcineurin-like_PHP"/>
</dbReference>
<organism evidence="6 7">
    <name type="scientific">Leptospira kobayashii</name>
    <dbReference type="NCBI Taxonomy" id="1917830"/>
    <lineage>
        <taxon>Bacteria</taxon>
        <taxon>Pseudomonadati</taxon>
        <taxon>Spirochaetota</taxon>
        <taxon>Spirochaetia</taxon>
        <taxon>Leptospirales</taxon>
        <taxon>Leptospiraceae</taxon>
        <taxon>Leptospira</taxon>
    </lineage>
</organism>
<dbReference type="PANTHER" id="PTHR42988:SF2">
    <property type="entry name" value="CYCLIC NUCLEOTIDE PHOSPHODIESTERASE CBUA0032-RELATED"/>
    <property type="match status" value="1"/>
</dbReference>
<dbReference type="InterPro" id="IPR050884">
    <property type="entry name" value="CNP_phosphodiesterase-III"/>
</dbReference>
<dbReference type="Pfam" id="PF00149">
    <property type="entry name" value="Metallophos"/>
    <property type="match status" value="1"/>
</dbReference>
<dbReference type="Proteomes" id="UP000245263">
    <property type="component" value="Chromosome 1"/>
</dbReference>
<evidence type="ECO:0000256" key="1">
    <source>
        <dbReference type="ARBA" id="ARBA00022723"/>
    </source>
</evidence>
<name>A0ABM7UKN9_9LEPT</name>
<evidence type="ECO:0000313" key="6">
    <source>
        <dbReference type="EMBL" id="BDA79481.1"/>
    </source>
</evidence>
<dbReference type="InterPro" id="IPR029052">
    <property type="entry name" value="Metallo-depent_PP-like"/>
</dbReference>
<dbReference type="RefSeq" id="WP_109019117.1">
    <property type="nucleotide sequence ID" value="NZ_AP025028.1"/>
</dbReference>
<dbReference type="EMBL" id="AP025028">
    <property type="protein sequence ID" value="BDA79481.1"/>
    <property type="molecule type" value="Genomic_DNA"/>
</dbReference>
<keyword evidence="3" id="KW-0408">Iron</keyword>